<comment type="similarity">
    <text evidence="1">Belongs to the sigma-54 factor family.</text>
</comment>
<feature type="domain" description="RNA polymerase sigma factor 54 core-binding" evidence="11">
    <location>
        <begin position="109"/>
        <end position="295"/>
    </location>
</feature>
<gene>
    <name evidence="12" type="ORF">THTE_3994</name>
</gene>
<proteinExistence type="inferred from homology"/>
<evidence type="ECO:0000256" key="7">
    <source>
        <dbReference type="ARBA" id="ARBA00023125"/>
    </source>
</evidence>
<dbReference type="PANTHER" id="PTHR32248:SF4">
    <property type="entry name" value="RNA POLYMERASE SIGMA-54 FACTOR"/>
    <property type="match status" value="1"/>
</dbReference>
<feature type="compositionally biased region" description="Basic and acidic residues" evidence="9">
    <location>
        <begin position="459"/>
        <end position="477"/>
    </location>
</feature>
<evidence type="ECO:0000313" key="13">
    <source>
        <dbReference type="Proteomes" id="UP000215086"/>
    </source>
</evidence>
<dbReference type="GO" id="GO:0006352">
    <property type="term" value="P:DNA-templated transcription initiation"/>
    <property type="evidence" value="ECO:0007669"/>
    <property type="project" value="InterPro"/>
</dbReference>
<feature type="domain" description="RNA polymerase sigma factor 54 DNA-binding" evidence="10">
    <location>
        <begin position="312"/>
        <end position="469"/>
    </location>
</feature>
<dbReference type="GO" id="GO:0000428">
    <property type="term" value="C:DNA-directed RNA polymerase complex"/>
    <property type="evidence" value="ECO:0007669"/>
    <property type="project" value="UniProtKB-KW"/>
</dbReference>
<dbReference type="InterPro" id="IPR038709">
    <property type="entry name" value="RpoN_core-bd_sf"/>
</dbReference>
<evidence type="ECO:0000256" key="8">
    <source>
        <dbReference type="ARBA" id="ARBA00023163"/>
    </source>
</evidence>
<dbReference type="InterPro" id="IPR000394">
    <property type="entry name" value="RNA_pol_sigma_54"/>
</dbReference>
<evidence type="ECO:0000256" key="1">
    <source>
        <dbReference type="ARBA" id="ARBA00008798"/>
    </source>
</evidence>
<evidence type="ECO:0000313" key="12">
    <source>
        <dbReference type="EMBL" id="ASV76595.1"/>
    </source>
</evidence>
<dbReference type="GO" id="GO:0016987">
    <property type="term" value="F:sigma factor activity"/>
    <property type="evidence" value="ECO:0007669"/>
    <property type="project" value="UniProtKB-KW"/>
</dbReference>
<dbReference type="NCBIfam" id="TIGR02395">
    <property type="entry name" value="rpoN_sigma"/>
    <property type="match status" value="1"/>
</dbReference>
<accession>A0A286RKU8</accession>
<dbReference type="Pfam" id="PF04552">
    <property type="entry name" value="Sigma54_DBD"/>
    <property type="match status" value="1"/>
</dbReference>
<dbReference type="Gene3D" id="1.10.10.60">
    <property type="entry name" value="Homeodomain-like"/>
    <property type="match status" value="1"/>
</dbReference>
<keyword evidence="4" id="KW-0548">Nucleotidyltransferase</keyword>
<dbReference type="GO" id="GO:0001216">
    <property type="term" value="F:DNA-binding transcription activator activity"/>
    <property type="evidence" value="ECO:0007669"/>
    <property type="project" value="InterPro"/>
</dbReference>
<protein>
    <submittedName>
        <fullName evidence="12">RNA polymerase sigma-54 factor RpoN</fullName>
    </submittedName>
</protein>
<feature type="compositionally biased region" description="Acidic residues" evidence="9">
    <location>
        <begin position="26"/>
        <end position="47"/>
    </location>
</feature>
<keyword evidence="2" id="KW-0240">DNA-directed RNA polymerase</keyword>
<dbReference type="PRINTS" id="PR00045">
    <property type="entry name" value="SIGMA54FCT"/>
</dbReference>
<dbReference type="KEGG" id="ttf:THTE_3994"/>
<evidence type="ECO:0000256" key="6">
    <source>
        <dbReference type="ARBA" id="ARBA00023082"/>
    </source>
</evidence>
<dbReference type="Pfam" id="PF00309">
    <property type="entry name" value="Sigma54_AID"/>
    <property type="match status" value="1"/>
</dbReference>
<keyword evidence="5" id="KW-0805">Transcription regulation</keyword>
<dbReference type="GO" id="GO:0016779">
    <property type="term" value="F:nucleotidyltransferase activity"/>
    <property type="evidence" value="ECO:0007669"/>
    <property type="project" value="UniProtKB-KW"/>
</dbReference>
<dbReference type="PIRSF" id="PIRSF000774">
    <property type="entry name" value="RpoN"/>
    <property type="match status" value="1"/>
</dbReference>
<dbReference type="Proteomes" id="UP000215086">
    <property type="component" value="Chromosome"/>
</dbReference>
<name>A0A286RKU8_9BACT</name>
<evidence type="ECO:0000259" key="10">
    <source>
        <dbReference type="Pfam" id="PF04552"/>
    </source>
</evidence>
<dbReference type="AlphaFoldDB" id="A0A286RKU8"/>
<dbReference type="PROSITE" id="PS50044">
    <property type="entry name" value="SIGMA54_3"/>
    <property type="match status" value="1"/>
</dbReference>
<dbReference type="PANTHER" id="PTHR32248">
    <property type="entry name" value="RNA POLYMERASE SIGMA-54 FACTOR"/>
    <property type="match status" value="1"/>
</dbReference>
<evidence type="ECO:0000256" key="2">
    <source>
        <dbReference type="ARBA" id="ARBA00022478"/>
    </source>
</evidence>
<keyword evidence="13" id="KW-1185">Reference proteome</keyword>
<dbReference type="Pfam" id="PF04963">
    <property type="entry name" value="Sigma54_CBD"/>
    <property type="match status" value="1"/>
</dbReference>
<evidence type="ECO:0000256" key="4">
    <source>
        <dbReference type="ARBA" id="ARBA00022695"/>
    </source>
</evidence>
<feature type="region of interest" description="Disordered" evidence="9">
    <location>
        <begin position="459"/>
        <end position="490"/>
    </location>
</feature>
<evidence type="ECO:0000256" key="5">
    <source>
        <dbReference type="ARBA" id="ARBA00023015"/>
    </source>
</evidence>
<keyword evidence="6" id="KW-0731">Sigma factor</keyword>
<evidence type="ECO:0000259" key="11">
    <source>
        <dbReference type="Pfam" id="PF04963"/>
    </source>
</evidence>
<keyword evidence="3" id="KW-0808">Transferase</keyword>
<evidence type="ECO:0000256" key="9">
    <source>
        <dbReference type="SAM" id="MobiDB-lite"/>
    </source>
</evidence>
<dbReference type="InterPro" id="IPR007634">
    <property type="entry name" value="RNA_pol_sigma_54_DNA-bd"/>
</dbReference>
<evidence type="ECO:0000256" key="3">
    <source>
        <dbReference type="ARBA" id="ARBA00022679"/>
    </source>
</evidence>
<dbReference type="GO" id="GO:0003677">
    <property type="term" value="F:DNA binding"/>
    <property type="evidence" value="ECO:0007669"/>
    <property type="project" value="UniProtKB-KW"/>
</dbReference>
<dbReference type="EMBL" id="CP018477">
    <property type="protein sequence ID" value="ASV76595.1"/>
    <property type="molecule type" value="Genomic_DNA"/>
</dbReference>
<feature type="region of interest" description="Disordered" evidence="9">
    <location>
        <begin position="23"/>
        <end position="56"/>
    </location>
</feature>
<organism evidence="12 13">
    <name type="scientific">Thermogutta terrifontis</name>
    <dbReference type="NCBI Taxonomy" id="1331910"/>
    <lineage>
        <taxon>Bacteria</taxon>
        <taxon>Pseudomonadati</taxon>
        <taxon>Planctomycetota</taxon>
        <taxon>Planctomycetia</taxon>
        <taxon>Pirellulales</taxon>
        <taxon>Thermoguttaceae</taxon>
        <taxon>Thermogutta</taxon>
    </lineage>
</organism>
<dbReference type="InterPro" id="IPR007046">
    <property type="entry name" value="RNA_pol_sigma_54_core-bd"/>
</dbReference>
<sequence length="490" mass="57386">MEILQLPLHDLEQRVAQELAENPALEIEESQEQELEEEPRLEEEEERTDTARSDLEREFVVSEENSAEEFSRLVEMEREIPEYFEEEMSRPSRDRIEEYSERYHDMMANLPDHNPTLQDHLLDQLAWYDLDPQTRELAEKIISNLDENGYLQTSLQDLLGPNATEEDIQRAEKALKIVQELDPPGVGARDLKECLLLQLDPDSPDYNDLKLLISEYLEDIEHNRLPQIAKKTRWSLEHIHELLEALRKLNPKPGLQFRSETVLPVTPDVYVEETEDGRFIARVEGGDLPRLQINRGLLQSLERQNLSKEEREYIKNKIERAKWIIDGIEQRKRTLQRVAQAIIDHQEKFLREGPEHIEPLKMQQIADKLGIHVTTVSRAVDDKWIQTPQGLFPLRRFFCGGKVNPEGEEVAWDVVRLKVKELIDREDKANPLSDEEIVRELAKQGIHVKRRTVTKYREEMGIPSSRERRDWVSFEQKKKARQQGSGKQGQ</sequence>
<dbReference type="PROSITE" id="PS00718">
    <property type="entry name" value="SIGMA54_2"/>
    <property type="match status" value="1"/>
</dbReference>
<keyword evidence="8" id="KW-0804">Transcription</keyword>
<dbReference type="Gene3D" id="1.10.10.1330">
    <property type="entry name" value="RNA polymerase sigma-54 factor, core-binding domain"/>
    <property type="match status" value="1"/>
</dbReference>
<reference evidence="12 13" key="1">
    <citation type="journal article" name="Front. Microbiol.">
        <title>Sugar Metabolism of the First Thermophilic Planctomycete Thermogutta terrifontis: Comparative Genomic and Transcriptomic Approaches.</title>
        <authorList>
            <person name="Elcheninov A.G."/>
            <person name="Menzel P."/>
            <person name="Gudbergsdottir S.R."/>
            <person name="Slesarev A.I."/>
            <person name="Kadnikov V.V."/>
            <person name="Krogh A."/>
            <person name="Bonch-Osmolovskaya E.A."/>
            <person name="Peng X."/>
            <person name="Kublanov I.V."/>
        </authorList>
    </citation>
    <scope>NUCLEOTIDE SEQUENCE [LARGE SCALE GENOMIC DNA]</scope>
    <source>
        <strain evidence="12 13">R1</strain>
    </source>
</reference>
<keyword evidence="7" id="KW-0238">DNA-binding</keyword>